<evidence type="ECO:0000256" key="5">
    <source>
        <dbReference type="ARBA" id="ARBA00023136"/>
    </source>
</evidence>
<reference evidence="9" key="1">
    <citation type="submission" date="2017-02" db="EMBL/GenBank/DDBJ databases">
        <title>Comparative genomics and description of representatives of a novel lineage of planctomycetes thriving in anoxic sediments.</title>
        <authorList>
            <person name="Spring S."/>
            <person name="Bunk B."/>
            <person name="Sproer C."/>
        </authorList>
    </citation>
    <scope>NUCLEOTIDE SEQUENCE [LARGE SCALE GENOMIC DNA]</scope>
    <source>
        <strain evidence="9">SM-Chi-D1</strain>
    </source>
</reference>
<feature type="transmembrane region" description="Helical" evidence="6">
    <location>
        <begin position="37"/>
        <end position="55"/>
    </location>
</feature>
<evidence type="ECO:0000256" key="2">
    <source>
        <dbReference type="ARBA" id="ARBA00022692"/>
    </source>
</evidence>
<evidence type="ECO:0000259" key="7">
    <source>
        <dbReference type="Pfam" id="PF01578"/>
    </source>
</evidence>
<dbReference type="AlphaFoldDB" id="A0A1Q2MDT3"/>
<feature type="domain" description="Cytochrome c assembly protein" evidence="7">
    <location>
        <begin position="69"/>
        <end position="253"/>
    </location>
</feature>
<dbReference type="Proteomes" id="UP000188181">
    <property type="component" value="Chromosome"/>
</dbReference>
<evidence type="ECO:0000256" key="3">
    <source>
        <dbReference type="ARBA" id="ARBA00022748"/>
    </source>
</evidence>
<feature type="transmembrane region" description="Helical" evidence="6">
    <location>
        <begin position="129"/>
        <end position="152"/>
    </location>
</feature>
<keyword evidence="2 6" id="KW-0812">Transmembrane</keyword>
<dbReference type="GO" id="GO:0005886">
    <property type="term" value="C:plasma membrane"/>
    <property type="evidence" value="ECO:0007669"/>
    <property type="project" value="TreeGrafter"/>
</dbReference>
<sequence length="262" mass="29817">MTLKTDLLGYLIYIMMAMCLLSFVLAVIKLEKTARRVFMLSFITGIAAFVVRWINKGQLPLQSMFEVFLFLAAAAYPCYEISRRKLGIDMLKADTLIVLAILFPCGFIFSGEAHRLPPALQSPYFIPHVAVYIFAYMLLTKAAVMASIPFFRGSDNLQISQICETGAYRLCRAGFPLLVLGLLLGSLWAKAAWSRYWGWDPKELWSLATVLVYVGYFHFRYTYGQKMPKLNCMIVVMGFIFIVITLLWVNISNIFTGMHNYA</sequence>
<evidence type="ECO:0000256" key="4">
    <source>
        <dbReference type="ARBA" id="ARBA00022989"/>
    </source>
</evidence>
<dbReference type="InterPro" id="IPR002541">
    <property type="entry name" value="Cyt_c_assembly"/>
</dbReference>
<gene>
    <name evidence="8" type="primary">ccsA</name>
    <name evidence="8" type="ORF">SMSP2_00770</name>
</gene>
<keyword evidence="5 6" id="KW-0472">Membrane</keyword>
<dbReference type="STRING" id="1851148.SMSP2_00770"/>
<feature type="transmembrane region" description="Helical" evidence="6">
    <location>
        <begin position="205"/>
        <end position="223"/>
    </location>
</feature>
<accession>A0A1Q2MDT3</accession>
<keyword evidence="9" id="KW-1185">Reference proteome</keyword>
<feature type="transmembrane region" description="Helical" evidence="6">
    <location>
        <begin position="173"/>
        <end position="193"/>
    </location>
</feature>
<name>A0A1Q2MDT3_9BACT</name>
<dbReference type="GO" id="GO:0017004">
    <property type="term" value="P:cytochrome complex assembly"/>
    <property type="evidence" value="ECO:0007669"/>
    <property type="project" value="UniProtKB-KW"/>
</dbReference>
<dbReference type="OrthoDB" id="9814290at2"/>
<feature type="transmembrane region" description="Helical" evidence="6">
    <location>
        <begin position="230"/>
        <end position="251"/>
    </location>
</feature>
<organism evidence="8 9">
    <name type="scientific">Limihaloglobus sulfuriphilus</name>
    <dbReference type="NCBI Taxonomy" id="1851148"/>
    <lineage>
        <taxon>Bacteria</taxon>
        <taxon>Pseudomonadati</taxon>
        <taxon>Planctomycetota</taxon>
        <taxon>Phycisphaerae</taxon>
        <taxon>Sedimentisphaerales</taxon>
        <taxon>Sedimentisphaeraceae</taxon>
        <taxon>Limihaloglobus</taxon>
    </lineage>
</organism>
<dbReference type="InterPro" id="IPR045062">
    <property type="entry name" value="Cyt_c_biogenesis_CcsA/CcmC"/>
</dbReference>
<keyword evidence="3" id="KW-0201">Cytochrome c-type biogenesis</keyword>
<feature type="transmembrane region" description="Helical" evidence="6">
    <location>
        <begin position="12"/>
        <end position="30"/>
    </location>
</feature>
<feature type="transmembrane region" description="Helical" evidence="6">
    <location>
        <begin position="91"/>
        <end position="109"/>
    </location>
</feature>
<evidence type="ECO:0000256" key="6">
    <source>
        <dbReference type="SAM" id="Phobius"/>
    </source>
</evidence>
<protein>
    <submittedName>
        <fullName evidence="8">Cytochrome c biogenesis protein CcsA</fullName>
    </submittedName>
</protein>
<dbReference type="Pfam" id="PF01578">
    <property type="entry name" value="Cytochrom_C_asm"/>
    <property type="match status" value="1"/>
</dbReference>
<dbReference type="KEGG" id="pbas:SMSP2_00770"/>
<dbReference type="EMBL" id="CP019646">
    <property type="protein sequence ID" value="AQQ70422.1"/>
    <property type="molecule type" value="Genomic_DNA"/>
</dbReference>
<evidence type="ECO:0000313" key="9">
    <source>
        <dbReference type="Proteomes" id="UP000188181"/>
    </source>
</evidence>
<comment type="subcellular location">
    <subcellularLocation>
        <location evidence="1">Membrane</location>
        <topology evidence="1">Multi-pass membrane protein</topology>
    </subcellularLocation>
</comment>
<evidence type="ECO:0000313" key="8">
    <source>
        <dbReference type="EMBL" id="AQQ70422.1"/>
    </source>
</evidence>
<dbReference type="GO" id="GO:0020037">
    <property type="term" value="F:heme binding"/>
    <property type="evidence" value="ECO:0007669"/>
    <property type="project" value="InterPro"/>
</dbReference>
<keyword evidence="4 6" id="KW-1133">Transmembrane helix</keyword>
<dbReference type="PANTHER" id="PTHR30071">
    <property type="entry name" value="HEME EXPORTER PROTEIN C"/>
    <property type="match status" value="1"/>
</dbReference>
<evidence type="ECO:0000256" key="1">
    <source>
        <dbReference type="ARBA" id="ARBA00004141"/>
    </source>
</evidence>
<dbReference type="PANTHER" id="PTHR30071:SF1">
    <property type="entry name" value="CYTOCHROME B_B6 PROTEIN-RELATED"/>
    <property type="match status" value="1"/>
</dbReference>
<dbReference type="RefSeq" id="WP_146682686.1">
    <property type="nucleotide sequence ID" value="NZ_CP019646.1"/>
</dbReference>
<proteinExistence type="predicted"/>
<feature type="transmembrane region" description="Helical" evidence="6">
    <location>
        <begin position="61"/>
        <end position="79"/>
    </location>
</feature>